<organism evidence="15 16">
    <name type="scientific">Cannabis sativa</name>
    <name type="common">Hemp</name>
    <name type="synonym">Marijuana</name>
    <dbReference type="NCBI Taxonomy" id="3483"/>
    <lineage>
        <taxon>Eukaryota</taxon>
        <taxon>Viridiplantae</taxon>
        <taxon>Streptophyta</taxon>
        <taxon>Embryophyta</taxon>
        <taxon>Tracheophyta</taxon>
        <taxon>Spermatophyta</taxon>
        <taxon>Magnoliopsida</taxon>
        <taxon>eudicotyledons</taxon>
        <taxon>Gunneridae</taxon>
        <taxon>Pentapetalae</taxon>
        <taxon>rosids</taxon>
        <taxon>fabids</taxon>
        <taxon>Rosales</taxon>
        <taxon>Cannabaceae</taxon>
        <taxon>Cannabis</taxon>
    </lineage>
</organism>
<feature type="disulfide bond" evidence="11">
    <location>
        <begin position="236"/>
        <end position="268"/>
    </location>
</feature>
<feature type="active site" description="Proton donor" evidence="10">
    <location>
        <position position="134"/>
    </location>
</feature>
<dbReference type="InterPro" id="IPR001002">
    <property type="entry name" value="Chitin-bd_1"/>
</dbReference>
<evidence type="ECO:0000256" key="12">
    <source>
        <dbReference type="PROSITE-ProRule" id="PRU00261"/>
    </source>
</evidence>
<keyword evidence="16" id="KW-1185">Reference proteome</keyword>
<evidence type="ECO:0000313" key="16">
    <source>
        <dbReference type="Proteomes" id="UP000583929"/>
    </source>
</evidence>
<dbReference type="InterPro" id="IPR016283">
    <property type="entry name" value="Glyco_hydro_19"/>
</dbReference>
<comment type="caution">
    <text evidence="15">The sequence shown here is derived from an EMBL/GenBank/DDBJ whole genome shotgun (WGS) entry which is preliminary data.</text>
</comment>
<keyword evidence="8" id="KW-0326">Glycosidase</keyword>
<evidence type="ECO:0000256" key="6">
    <source>
        <dbReference type="ARBA" id="ARBA00023157"/>
    </source>
</evidence>
<evidence type="ECO:0000256" key="11">
    <source>
        <dbReference type="PIRSR" id="PIRSR001060-2"/>
    </source>
</evidence>
<dbReference type="CDD" id="cd00035">
    <property type="entry name" value="ChtBD1"/>
    <property type="match status" value="1"/>
</dbReference>
<evidence type="ECO:0000256" key="13">
    <source>
        <dbReference type="SAM" id="SignalP"/>
    </source>
</evidence>
<protein>
    <recommendedName>
        <fullName evidence="2">chitinase</fullName>
        <ecNumber evidence="2">3.2.1.14</ecNumber>
    </recommendedName>
</protein>
<dbReference type="InterPro" id="IPR000726">
    <property type="entry name" value="Glyco_hydro_19_cat"/>
</dbReference>
<comment type="catalytic activity">
    <reaction evidence="1">
        <text>Random endo-hydrolysis of N-acetyl-beta-D-glucosaminide (1-&gt;4)-beta-linkages in chitin and chitodextrins.</text>
        <dbReference type="EC" id="3.2.1.14"/>
    </reaction>
</comment>
<feature type="domain" description="Chitin-binding type-1" evidence="14">
    <location>
        <begin position="26"/>
        <end position="64"/>
    </location>
</feature>
<dbReference type="PROSITE" id="PS00774">
    <property type="entry name" value="CHITINASE_19_2"/>
    <property type="match status" value="1"/>
</dbReference>
<dbReference type="EC" id="3.2.1.14" evidence="2"/>
<feature type="disulfide bond" evidence="11 12">
    <location>
        <begin position="34"/>
        <end position="46"/>
    </location>
</feature>
<dbReference type="PROSITE" id="PS00773">
    <property type="entry name" value="CHITINASE_19_1"/>
    <property type="match status" value="1"/>
</dbReference>
<dbReference type="GO" id="GO:0008061">
    <property type="term" value="F:chitin binding"/>
    <property type="evidence" value="ECO:0007669"/>
    <property type="project" value="UniProtKB-UniRule"/>
</dbReference>
<dbReference type="PIRSF" id="PIRSF001060">
    <property type="entry name" value="Endochitinase"/>
    <property type="match status" value="1"/>
</dbReference>
<evidence type="ECO:0000256" key="9">
    <source>
        <dbReference type="ARBA" id="ARBA00023326"/>
    </source>
</evidence>
<feature type="disulfide bond" evidence="11">
    <location>
        <begin position="90"/>
        <end position="139"/>
    </location>
</feature>
<feature type="disulfide bond" evidence="11">
    <location>
        <begin position="152"/>
        <end position="158"/>
    </location>
</feature>
<dbReference type="Gene3D" id="1.10.530.10">
    <property type="match status" value="1"/>
</dbReference>
<keyword evidence="4" id="KW-0378">Hydrolase</keyword>
<dbReference type="GO" id="GO:0000272">
    <property type="term" value="P:polysaccharide catabolic process"/>
    <property type="evidence" value="ECO:0007669"/>
    <property type="project" value="UniProtKB-KW"/>
</dbReference>
<dbReference type="PANTHER" id="PTHR22595">
    <property type="entry name" value="CHITINASE-RELATED"/>
    <property type="match status" value="1"/>
</dbReference>
<dbReference type="InterPro" id="IPR036861">
    <property type="entry name" value="Endochitinase-like_sf"/>
</dbReference>
<keyword evidence="6 11" id="KW-1015">Disulfide bond</keyword>
<keyword evidence="13" id="KW-0732">Signal</keyword>
<evidence type="ECO:0000256" key="4">
    <source>
        <dbReference type="ARBA" id="ARBA00022801"/>
    </source>
</evidence>
<dbReference type="AlphaFoldDB" id="A0A7J6I6L6"/>
<dbReference type="GO" id="GO:0006032">
    <property type="term" value="P:chitin catabolic process"/>
    <property type="evidence" value="ECO:0007669"/>
    <property type="project" value="UniProtKB-KW"/>
</dbReference>
<evidence type="ECO:0000256" key="1">
    <source>
        <dbReference type="ARBA" id="ARBA00000822"/>
    </source>
</evidence>
<keyword evidence="5" id="KW-0146">Chitin degradation</keyword>
<keyword evidence="7" id="KW-0119">Carbohydrate metabolism</keyword>
<evidence type="ECO:0000256" key="7">
    <source>
        <dbReference type="ARBA" id="ARBA00023277"/>
    </source>
</evidence>
<gene>
    <name evidence="15" type="ORF">G4B88_010277</name>
</gene>
<evidence type="ECO:0000313" key="15">
    <source>
        <dbReference type="EMBL" id="KAF4402825.1"/>
    </source>
</evidence>
<comment type="caution">
    <text evidence="12">Lacks conserved residue(s) required for the propagation of feature annotation.</text>
</comment>
<accession>A0A7J6I6L6</accession>
<reference evidence="15 16" key="1">
    <citation type="journal article" date="2020" name="bioRxiv">
        <title>Sequence and annotation of 42 cannabis genomes reveals extensive copy number variation in cannabinoid synthesis and pathogen resistance genes.</title>
        <authorList>
            <person name="Mckernan K.J."/>
            <person name="Helbert Y."/>
            <person name="Kane L.T."/>
            <person name="Ebling H."/>
            <person name="Zhang L."/>
            <person name="Liu B."/>
            <person name="Eaton Z."/>
            <person name="Mclaughlin S."/>
            <person name="Kingan S."/>
            <person name="Baybayan P."/>
            <person name="Concepcion G."/>
            <person name="Jordan M."/>
            <person name="Riva A."/>
            <person name="Barbazuk W."/>
            <person name="Harkins T."/>
        </authorList>
    </citation>
    <scope>NUCLEOTIDE SEQUENCE [LARGE SCALE GENOMIC DNA]</scope>
    <source>
        <strain evidence="16">cv. Jamaican Lion 4</strain>
        <tissue evidence="15">Leaf</tissue>
    </source>
</reference>
<dbReference type="Pfam" id="PF00182">
    <property type="entry name" value="Glyco_hydro_19"/>
    <property type="match status" value="2"/>
</dbReference>
<dbReference type="EMBL" id="JAATIQ010000006">
    <property type="protein sequence ID" value="KAF4402825.1"/>
    <property type="molecule type" value="Genomic_DNA"/>
</dbReference>
<evidence type="ECO:0000259" key="14">
    <source>
        <dbReference type="PROSITE" id="PS50941"/>
    </source>
</evidence>
<evidence type="ECO:0000256" key="5">
    <source>
        <dbReference type="ARBA" id="ARBA00023024"/>
    </source>
</evidence>
<dbReference type="SMART" id="SM00270">
    <property type="entry name" value="ChtBD1"/>
    <property type="match status" value="1"/>
</dbReference>
<evidence type="ECO:0000256" key="10">
    <source>
        <dbReference type="PIRSR" id="PIRSR001060-1"/>
    </source>
</evidence>
<evidence type="ECO:0000256" key="8">
    <source>
        <dbReference type="ARBA" id="ARBA00023295"/>
    </source>
</evidence>
<dbReference type="SUPFAM" id="SSF53955">
    <property type="entry name" value="Lysozyme-like"/>
    <property type="match status" value="1"/>
</dbReference>
<sequence length="268" mass="29536">MAILKVRIQLLSLTLLAILAASVMAQTPCGSKTCAPGECCSKFDFCGRGTEYCGANCKAGPCTTNGVSVANIVTQQFLTQIKNKAAAPNCPNQNFYTREAFLNALNSYPRFATTGSLDDSKREIAAFFAHVTHETGYFCFKEETGNQNEKYCDPRTACNPNKRYNGRGPLQLTWNYNYLAAGKANNFDGINSPETVANDPVISFKAALWFWMENVSPVVSQGFGATIRKINGVVECDGKDRPKVQARVDLYRNYCQQFGVDARNNLFC</sequence>
<dbReference type="Gene3D" id="3.30.60.10">
    <property type="entry name" value="Endochitinase-like"/>
    <property type="match status" value="1"/>
</dbReference>
<dbReference type="CDD" id="cd00325">
    <property type="entry name" value="chitinase_GH19"/>
    <property type="match status" value="1"/>
</dbReference>
<keyword evidence="3 12" id="KW-0147">Chitin-binding</keyword>
<dbReference type="PANTHER" id="PTHR22595:SF197">
    <property type="entry name" value="CHITINASE FAMILY PROTEIN"/>
    <property type="match status" value="1"/>
</dbReference>
<keyword evidence="9" id="KW-0624">Polysaccharide degradation</keyword>
<feature type="chain" id="PRO_5029739120" description="chitinase" evidence="13">
    <location>
        <begin position="26"/>
        <end position="268"/>
    </location>
</feature>
<dbReference type="GO" id="GO:0008843">
    <property type="term" value="F:endochitinase activity"/>
    <property type="evidence" value="ECO:0007669"/>
    <property type="project" value="UniProtKB-EC"/>
</dbReference>
<evidence type="ECO:0000256" key="2">
    <source>
        <dbReference type="ARBA" id="ARBA00012729"/>
    </source>
</evidence>
<dbReference type="PROSITE" id="PS50941">
    <property type="entry name" value="CHIT_BIND_I_2"/>
    <property type="match status" value="1"/>
</dbReference>
<feature type="signal peptide" evidence="13">
    <location>
        <begin position="1"/>
        <end position="25"/>
    </location>
</feature>
<dbReference type="SUPFAM" id="SSF57016">
    <property type="entry name" value="Plant lectins/antimicrobial peptides"/>
    <property type="match status" value="1"/>
</dbReference>
<dbReference type="GO" id="GO:0016998">
    <property type="term" value="P:cell wall macromolecule catabolic process"/>
    <property type="evidence" value="ECO:0007669"/>
    <property type="project" value="InterPro"/>
</dbReference>
<dbReference type="Proteomes" id="UP000583929">
    <property type="component" value="Unassembled WGS sequence"/>
</dbReference>
<dbReference type="Gene3D" id="3.30.20.10">
    <property type="entry name" value="Endochitinase, domain 2"/>
    <property type="match status" value="1"/>
</dbReference>
<evidence type="ECO:0000256" key="3">
    <source>
        <dbReference type="ARBA" id="ARBA00022669"/>
    </source>
</evidence>
<dbReference type="InterPro" id="IPR023346">
    <property type="entry name" value="Lysozyme-like_dom_sf"/>
</dbReference>
<feature type="disulfide bond" evidence="11 12">
    <location>
        <begin position="39"/>
        <end position="53"/>
    </location>
</feature>
<name>A0A7J6I6L6_CANSA</name>
<proteinExistence type="predicted"/>